<dbReference type="EMBL" id="CAAALY010257214">
    <property type="protein sequence ID" value="VEL38211.1"/>
    <property type="molecule type" value="Genomic_DNA"/>
</dbReference>
<dbReference type="AlphaFoldDB" id="A0A3S5C6C2"/>
<protein>
    <submittedName>
        <fullName evidence="2">Uncharacterized protein</fullName>
    </submittedName>
</protein>
<feature type="region of interest" description="Disordered" evidence="1">
    <location>
        <begin position="141"/>
        <end position="165"/>
    </location>
</feature>
<name>A0A3S5C6C2_9PLAT</name>
<reference evidence="2" key="1">
    <citation type="submission" date="2018-11" db="EMBL/GenBank/DDBJ databases">
        <authorList>
            <consortium name="Pathogen Informatics"/>
        </authorList>
    </citation>
    <scope>NUCLEOTIDE SEQUENCE</scope>
</reference>
<accession>A0A3S5C6C2</accession>
<organism evidence="2 3">
    <name type="scientific">Protopolystoma xenopodis</name>
    <dbReference type="NCBI Taxonomy" id="117903"/>
    <lineage>
        <taxon>Eukaryota</taxon>
        <taxon>Metazoa</taxon>
        <taxon>Spiralia</taxon>
        <taxon>Lophotrochozoa</taxon>
        <taxon>Platyhelminthes</taxon>
        <taxon>Monogenea</taxon>
        <taxon>Polyopisthocotylea</taxon>
        <taxon>Polystomatidea</taxon>
        <taxon>Polystomatidae</taxon>
        <taxon>Protopolystoma</taxon>
    </lineage>
</organism>
<sequence>MGGNILDEKAGRLAALLGQLGLGGDNTNYTLDETTVQHAEVYQDCLFGKASKIMTLRKSACLRSRPQTDKEKEDVQKEREKVRWGAPDMGERENGAVLPGRKGAQQPRLLAWLVGRRAPLIGGTDWPDSWDVPDVESSLIGRQSRPVCDTNPMGHLRGDRFDQRE</sequence>
<evidence type="ECO:0000313" key="2">
    <source>
        <dbReference type="EMBL" id="VEL38211.1"/>
    </source>
</evidence>
<proteinExistence type="predicted"/>
<feature type="compositionally biased region" description="Basic and acidic residues" evidence="1">
    <location>
        <begin position="156"/>
        <end position="165"/>
    </location>
</feature>
<evidence type="ECO:0000313" key="3">
    <source>
        <dbReference type="Proteomes" id="UP000784294"/>
    </source>
</evidence>
<comment type="caution">
    <text evidence="2">The sequence shown here is derived from an EMBL/GenBank/DDBJ whole genome shotgun (WGS) entry which is preliminary data.</text>
</comment>
<evidence type="ECO:0000256" key="1">
    <source>
        <dbReference type="SAM" id="MobiDB-lite"/>
    </source>
</evidence>
<gene>
    <name evidence="2" type="ORF">PXEA_LOCUS31651</name>
</gene>
<dbReference type="Proteomes" id="UP000784294">
    <property type="component" value="Unassembled WGS sequence"/>
</dbReference>
<feature type="region of interest" description="Disordered" evidence="1">
    <location>
        <begin position="63"/>
        <end position="102"/>
    </location>
</feature>
<feature type="compositionally biased region" description="Basic and acidic residues" evidence="1">
    <location>
        <begin position="66"/>
        <end position="94"/>
    </location>
</feature>
<keyword evidence="3" id="KW-1185">Reference proteome</keyword>